<comment type="similarity">
    <text evidence="1">Belongs to the glycosyltransferase 2 family.</text>
</comment>
<dbReference type="EMBL" id="JACRUO010000001">
    <property type="protein sequence ID" value="MBD3688803.1"/>
    <property type="molecule type" value="Genomic_DNA"/>
</dbReference>
<proteinExistence type="inferred from homology"/>
<accession>A0A8I0GC29</accession>
<dbReference type="GO" id="GO:0004582">
    <property type="term" value="F:dolichyl-phosphate beta-D-mannosyltransferase activity"/>
    <property type="evidence" value="ECO:0007669"/>
    <property type="project" value="InterPro"/>
</dbReference>
<comment type="caution">
    <text evidence="5">The sequence shown here is derived from an EMBL/GenBank/DDBJ whole genome shotgun (WGS) entry which is preliminary data.</text>
</comment>
<evidence type="ECO:0000313" key="6">
    <source>
        <dbReference type="Proteomes" id="UP000627538"/>
    </source>
</evidence>
<dbReference type="GO" id="GO:0016020">
    <property type="term" value="C:membrane"/>
    <property type="evidence" value="ECO:0007669"/>
    <property type="project" value="GOC"/>
</dbReference>
<dbReference type="CDD" id="cd06442">
    <property type="entry name" value="DPM1_like"/>
    <property type="match status" value="1"/>
</dbReference>
<dbReference type="Pfam" id="PF00535">
    <property type="entry name" value="Glycos_transf_2"/>
    <property type="match status" value="1"/>
</dbReference>
<keyword evidence="2" id="KW-0328">Glycosyltransferase</keyword>
<dbReference type="GO" id="GO:0009247">
    <property type="term" value="P:glycolipid biosynthetic process"/>
    <property type="evidence" value="ECO:0007669"/>
    <property type="project" value="TreeGrafter"/>
</dbReference>
<dbReference type="RefSeq" id="WP_191070902.1">
    <property type="nucleotide sequence ID" value="NZ_CP060506.1"/>
</dbReference>
<dbReference type="FunFam" id="3.90.550.10:FF:000122">
    <property type="entry name" value="Dolichol-phosphate mannosyltransferase subunit 1"/>
    <property type="match status" value="1"/>
</dbReference>
<evidence type="ECO:0000259" key="4">
    <source>
        <dbReference type="Pfam" id="PF00535"/>
    </source>
</evidence>
<dbReference type="SUPFAM" id="SSF53448">
    <property type="entry name" value="Nucleotide-diphospho-sugar transferases"/>
    <property type="match status" value="1"/>
</dbReference>
<evidence type="ECO:0000313" key="5">
    <source>
        <dbReference type="EMBL" id="MBD3688803.1"/>
    </source>
</evidence>
<name>A0A8I0GC29_9ACTO</name>
<dbReference type="InterPro" id="IPR039528">
    <property type="entry name" value="DPM1-like"/>
</dbReference>
<sequence length="243" mass="26595">MPTHPALVIIPTYNEVESLPLTLARLFAAVPAIDVLIVDDNSPDGTGRVADDIAATDSRVNVLHRAAKSGLGPAYLDAFRWAGARGYERVVEMDADGSHRPEQLPKLLARCAGPDDPDLVIGSRWVRGGAVVGWARHREVLSRAGNAYIGLMLHLGVADATAGFRVYRTGALARLDLDRVDSRGYCFQIDLTRRIRRAGMSIAEVPITFDERQLGTSKMSGAIIVEALTQVSRWAIRDRVMRR</sequence>
<keyword evidence="3" id="KW-0808">Transferase</keyword>
<dbReference type="InterPro" id="IPR029044">
    <property type="entry name" value="Nucleotide-diphossugar_trans"/>
</dbReference>
<evidence type="ECO:0000256" key="2">
    <source>
        <dbReference type="ARBA" id="ARBA00022676"/>
    </source>
</evidence>
<feature type="domain" description="Glycosyltransferase 2-like" evidence="4">
    <location>
        <begin position="8"/>
        <end position="173"/>
    </location>
</feature>
<dbReference type="AlphaFoldDB" id="A0A8I0GC29"/>
<dbReference type="InterPro" id="IPR001173">
    <property type="entry name" value="Glyco_trans_2-like"/>
</dbReference>
<dbReference type="PANTHER" id="PTHR43398:SF1">
    <property type="entry name" value="DOLICHOL-PHOSPHATE MANNOSYLTRANSFERASE SUBUNIT 1"/>
    <property type="match status" value="1"/>
</dbReference>
<evidence type="ECO:0000256" key="1">
    <source>
        <dbReference type="ARBA" id="ARBA00006739"/>
    </source>
</evidence>
<organism evidence="5 6">
    <name type="scientific">Nanchangia anserum</name>
    <dbReference type="NCBI Taxonomy" id="2692125"/>
    <lineage>
        <taxon>Bacteria</taxon>
        <taxon>Bacillati</taxon>
        <taxon>Actinomycetota</taxon>
        <taxon>Actinomycetes</taxon>
        <taxon>Actinomycetales</taxon>
        <taxon>Actinomycetaceae</taxon>
        <taxon>Nanchangia</taxon>
    </lineage>
</organism>
<reference evidence="5 6" key="1">
    <citation type="submission" date="2020-08" db="EMBL/GenBank/DDBJ databases">
        <title>Winkia gen. nov., sp. nov., isolated from faeces of the Anser albifrons in China.</title>
        <authorList>
            <person name="Liu Q."/>
        </authorList>
    </citation>
    <scope>NUCLEOTIDE SEQUENCE [LARGE SCALE GENOMIC DNA]</scope>
    <source>
        <strain evidence="5 6">C62</strain>
    </source>
</reference>
<gene>
    <name evidence="5" type="ORF">H8R10_00895</name>
</gene>
<evidence type="ECO:0000256" key="3">
    <source>
        <dbReference type="ARBA" id="ARBA00022679"/>
    </source>
</evidence>
<protein>
    <submittedName>
        <fullName evidence="5">Polyprenol monophosphomannose synthase</fullName>
    </submittedName>
</protein>
<dbReference type="PANTHER" id="PTHR43398">
    <property type="entry name" value="DOLICHOL-PHOSPHATE MANNOSYLTRANSFERASE SUBUNIT 1"/>
    <property type="match status" value="1"/>
</dbReference>
<keyword evidence="6" id="KW-1185">Reference proteome</keyword>
<dbReference type="Gene3D" id="3.90.550.10">
    <property type="entry name" value="Spore Coat Polysaccharide Biosynthesis Protein SpsA, Chain A"/>
    <property type="match status" value="1"/>
</dbReference>
<dbReference type="Proteomes" id="UP000627538">
    <property type="component" value="Unassembled WGS sequence"/>
</dbReference>